<name>F5RIL1_9FIRM</name>
<evidence type="ECO:0000313" key="3">
    <source>
        <dbReference type="Proteomes" id="UP000004067"/>
    </source>
</evidence>
<comment type="caution">
    <text evidence="2">The sequence shown here is derived from an EMBL/GenBank/DDBJ whole genome shotgun (WGS) entry which is preliminary data.</text>
</comment>
<keyword evidence="1" id="KW-0145">Chemotaxis</keyword>
<reference evidence="2 3" key="1">
    <citation type="submission" date="2011-04" db="EMBL/GenBank/DDBJ databases">
        <authorList>
            <person name="Muzny D."/>
            <person name="Qin X."/>
            <person name="Deng J."/>
            <person name="Jiang H."/>
            <person name="Liu Y."/>
            <person name="Qu J."/>
            <person name="Song X.-Z."/>
            <person name="Zhang L."/>
            <person name="Thornton R."/>
            <person name="Coyle M."/>
            <person name="Francisco L."/>
            <person name="Jackson L."/>
            <person name="Javaid M."/>
            <person name="Korchina V."/>
            <person name="Kovar C."/>
            <person name="Mata R."/>
            <person name="Mathew T."/>
            <person name="Ngo R."/>
            <person name="Nguyen L."/>
            <person name="Nguyen N."/>
            <person name="Okwuonu G."/>
            <person name="Ongeri F."/>
            <person name="Pham C."/>
            <person name="Simmons D."/>
            <person name="Wilczek-Boney K."/>
            <person name="Hale W."/>
            <person name="Jakkamsetti A."/>
            <person name="Pham P."/>
            <person name="Ruth R."/>
            <person name="San Lucas F."/>
            <person name="Warren J."/>
            <person name="Zhang J."/>
            <person name="Zhao Z."/>
            <person name="Zhou C."/>
            <person name="Zhu D."/>
            <person name="Lee S."/>
            <person name="Bess C."/>
            <person name="Blankenburg K."/>
            <person name="Forbes L."/>
            <person name="Fu Q."/>
            <person name="Gubbala S."/>
            <person name="Hirani K."/>
            <person name="Jayaseelan J.C."/>
            <person name="Lara F."/>
            <person name="Munidasa M."/>
            <person name="Palculict T."/>
            <person name="Patil S."/>
            <person name="Pu L.-L."/>
            <person name="Saada N."/>
            <person name="Tang L."/>
            <person name="Weissenberger G."/>
            <person name="Zhu Y."/>
            <person name="Hemphill L."/>
            <person name="Shang Y."/>
            <person name="Youmans B."/>
            <person name="Ayvaz T."/>
            <person name="Ross M."/>
            <person name="Santibanez J."/>
            <person name="Aqrawi P."/>
            <person name="Gross S."/>
            <person name="Joshi V."/>
            <person name="Fowler G."/>
            <person name="Nazareth L."/>
            <person name="Reid J."/>
            <person name="Worley K."/>
            <person name="Petrosino J."/>
            <person name="Highlander S."/>
            <person name="Gibbs R."/>
        </authorList>
    </citation>
    <scope>NUCLEOTIDE SEQUENCE [LARGE SCALE GENOMIC DNA]</scope>
    <source>
        <strain evidence="2 3">DSM 2778</strain>
    </source>
</reference>
<keyword evidence="3" id="KW-1185">Reference proteome</keyword>
<dbReference type="Gene3D" id="3.40.1550.10">
    <property type="entry name" value="CheC-like"/>
    <property type="match status" value="1"/>
</dbReference>
<dbReference type="AlphaFoldDB" id="F5RIL1"/>
<dbReference type="InterPro" id="IPR028976">
    <property type="entry name" value="CheC-like_sf"/>
</dbReference>
<organism evidence="2 3">
    <name type="scientific">Centipeda periodontii DSM 2778</name>
    <dbReference type="NCBI Taxonomy" id="888060"/>
    <lineage>
        <taxon>Bacteria</taxon>
        <taxon>Bacillati</taxon>
        <taxon>Bacillota</taxon>
        <taxon>Negativicutes</taxon>
        <taxon>Selenomonadales</taxon>
        <taxon>Selenomonadaceae</taxon>
        <taxon>Centipeda</taxon>
    </lineage>
</organism>
<dbReference type="SUPFAM" id="SSF103039">
    <property type="entry name" value="CheC-like"/>
    <property type="match status" value="1"/>
</dbReference>
<dbReference type="OrthoDB" id="1667238at2"/>
<dbReference type="HOGENOM" id="CLU_1721080_0_0_9"/>
<evidence type="ECO:0000313" key="2">
    <source>
        <dbReference type="EMBL" id="EGK62620.1"/>
    </source>
</evidence>
<proteinExistence type="predicted"/>
<dbReference type="RefSeq" id="WP_006304906.1">
    <property type="nucleotide sequence ID" value="NZ_GL892076.1"/>
</dbReference>
<protein>
    <recommendedName>
        <fullName evidence="4">Chemotaxis phosphatase CheX-like domain-containing protein</fullName>
    </recommendedName>
</protein>
<dbReference type="EMBL" id="AFHQ01000003">
    <property type="protein sequence ID" value="EGK62620.1"/>
    <property type="molecule type" value="Genomic_DNA"/>
</dbReference>
<evidence type="ECO:0008006" key="4">
    <source>
        <dbReference type="Google" id="ProtNLM"/>
    </source>
</evidence>
<evidence type="ECO:0000256" key="1">
    <source>
        <dbReference type="ARBA" id="ARBA00022500"/>
    </source>
</evidence>
<dbReference type="GO" id="GO:0006935">
    <property type="term" value="P:chemotaxis"/>
    <property type="evidence" value="ECO:0007669"/>
    <property type="project" value="UniProtKB-KW"/>
</dbReference>
<gene>
    <name evidence="2" type="ORF">HMPREF9081_0096</name>
</gene>
<dbReference type="Proteomes" id="UP000004067">
    <property type="component" value="Unassembled WGS sequence"/>
</dbReference>
<dbReference type="eggNOG" id="ENOG5033UHQ">
    <property type="taxonomic scope" value="Bacteria"/>
</dbReference>
<sequence length="151" mass="15740">MNDFFKAYADTFLTGLADYAHVTAAFAAGEGNAAYITISQRLDANGGPLIVALSASVDAFYALASGYSGVSLDGMDELAVDAVGELFNVINGHFSSRMRADGSAVSIVDPPRHDHGAAKPLAPELTLPITSPVGTMCLFAAREEFLTAEAH</sequence>
<dbReference type="STRING" id="888060.HMPREF9081_0096"/>
<accession>F5RIL1</accession>